<evidence type="ECO:0000313" key="1">
    <source>
        <dbReference type="EMBL" id="GFS94233.1"/>
    </source>
</evidence>
<reference evidence="1" key="1">
    <citation type="submission" date="2020-08" db="EMBL/GenBank/DDBJ databases">
        <title>Multicomponent nature underlies the extraordinary mechanical properties of spider dragline silk.</title>
        <authorList>
            <person name="Kono N."/>
            <person name="Nakamura H."/>
            <person name="Mori M."/>
            <person name="Yoshida Y."/>
            <person name="Ohtoshi R."/>
            <person name="Malay A.D."/>
            <person name="Moran D.A.P."/>
            <person name="Tomita M."/>
            <person name="Numata K."/>
            <person name="Arakawa K."/>
        </authorList>
    </citation>
    <scope>NUCLEOTIDE SEQUENCE</scope>
</reference>
<evidence type="ECO:0000313" key="2">
    <source>
        <dbReference type="Proteomes" id="UP000887013"/>
    </source>
</evidence>
<feature type="non-terminal residue" evidence="1">
    <location>
        <position position="1"/>
    </location>
</feature>
<keyword evidence="2" id="KW-1185">Reference proteome</keyword>
<proteinExistence type="predicted"/>
<accession>A0A8X6N4W2</accession>
<comment type="caution">
    <text evidence="1">The sequence shown here is derived from an EMBL/GenBank/DDBJ whole genome shotgun (WGS) entry which is preliminary data.</text>
</comment>
<protein>
    <submittedName>
        <fullName evidence="1">Uncharacterized protein</fullName>
    </submittedName>
</protein>
<name>A0A8X6N4W2_NEPPI</name>
<gene>
    <name evidence="1" type="ORF">NPIL_219671</name>
</gene>
<sequence>KLSSTLENRPDTSFLKPKIMGQNLKELRFVPTSLHLCPGTAECCKKNDGKWDYCPKAVVPYNTSLEI</sequence>
<dbReference type="AlphaFoldDB" id="A0A8X6N4W2"/>
<dbReference type="Proteomes" id="UP000887013">
    <property type="component" value="Unassembled WGS sequence"/>
</dbReference>
<dbReference type="SUPFAM" id="SSF57277">
    <property type="entry name" value="Granulin repeat"/>
    <property type="match status" value="1"/>
</dbReference>
<organism evidence="1 2">
    <name type="scientific">Nephila pilipes</name>
    <name type="common">Giant wood spider</name>
    <name type="synonym">Nephila maculata</name>
    <dbReference type="NCBI Taxonomy" id="299642"/>
    <lineage>
        <taxon>Eukaryota</taxon>
        <taxon>Metazoa</taxon>
        <taxon>Ecdysozoa</taxon>
        <taxon>Arthropoda</taxon>
        <taxon>Chelicerata</taxon>
        <taxon>Arachnida</taxon>
        <taxon>Araneae</taxon>
        <taxon>Araneomorphae</taxon>
        <taxon>Entelegynae</taxon>
        <taxon>Araneoidea</taxon>
        <taxon>Nephilidae</taxon>
        <taxon>Nephila</taxon>
    </lineage>
</organism>
<dbReference type="EMBL" id="BMAW01005464">
    <property type="protein sequence ID" value="GFS94233.1"/>
    <property type="molecule type" value="Genomic_DNA"/>
</dbReference>